<keyword evidence="3 7" id="KW-0997">Cell inner membrane</keyword>
<evidence type="ECO:0000313" key="10">
    <source>
        <dbReference type="Proteomes" id="UP000623776"/>
    </source>
</evidence>
<comment type="caution">
    <text evidence="9">The sequence shown here is derived from an EMBL/GenBank/DDBJ whole genome shotgun (WGS) entry which is preliminary data.</text>
</comment>
<keyword evidence="10" id="KW-1185">Reference proteome</keyword>
<name>A0A8H9I4D3_9GAMM</name>
<evidence type="ECO:0000256" key="6">
    <source>
        <dbReference type="ARBA" id="ARBA00023136"/>
    </source>
</evidence>
<evidence type="ECO:0000256" key="1">
    <source>
        <dbReference type="ARBA" id="ARBA00004429"/>
    </source>
</evidence>
<feature type="transmembrane region" description="Helical" evidence="7">
    <location>
        <begin position="248"/>
        <end position="271"/>
    </location>
</feature>
<comment type="similarity">
    <text evidence="7">Belongs to the TRAP transporter large permease family.</text>
</comment>
<accession>A0A8H9I4D3</accession>
<feature type="transmembrane region" description="Helical" evidence="7">
    <location>
        <begin position="7"/>
        <end position="40"/>
    </location>
</feature>
<feature type="domain" description="TRAP C4-dicarboxylate transport system permease DctM subunit" evidence="8">
    <location>
        <begin position="11"/>
        <end position="424"/>
    </location>
</feature>
<dbReference type="EMBL" id="BMXN01000006">
    <property type="protein sequence ID" value="GGW23884.1"/>
    <property type="molecule type" value="Genomic_DNA"/>
</dbReference>
<keyword evidence="5 7" id="KW-1133">Transmembrane helix</keyword>
<proteinExistence type="inferred from homology"/>
<feature type="transmembrane region" description="Helical" evidence="7">
    <location>
        <begin position="140"/>
        <end position="163"/>
    </location>
</feature>
<evidence type="ECO:0000256" key="5">
    <source>
        <dbReference type="ARBA" id="ARBA00022989"/>
    </source>
</evidence>
<feature type="transmembrane region" description="Helical" evidence="7">
    <location>
        <begin position="175"/>
        <end position="204"/>
    </location>
</feature>
<feature type="transmembrane region" description="Helical" evidence="7">
    <location>
        <begin position="365"/>
        <end position="388"/>
    </location>
</feature>
<sequence length="433" mass="45841">MIDISGALIGFAIMLGLMMLGVHVAVAIFLASALGTMVYLSPAMLSTFGTQLWAVMNDFLLTAIPLFILLGELLLRCGVTQRMYTGLSVLLGRLPGGLLHTNIGASGLFAAVSGSSVATAATIATVALPEFRERRFNERLVLGSIAAGATLGILIPPSVNLIIYGALTGTSVGRLFAAGLVPGLLLVTLFMLAIAIICTLFPSLAGTIQAKSSLKIKLTSLKHLIPPLLVFGVVMGSIYLGWATPTEAAALGVLMALGLAVWNRALSITMLHEAFLSTVRTTAMILLIIVAAFFLKFVVGVLGVPQALTSFVASMELSVLGFLLVLVVFYLILGCFIETLSMMVGTIPIVFPIVVFMGIDPVWFGIFLVLMMELALITPPIGMNLFVVQGGRRSGSIIDVYWGITPFVVVLLLAVALIIAFPSIVTWLPYLLL</sequence>
<dbReference type="Proteomes" id="UP000623776">
    <property type="component" value="Unassembled WGS sequence"/>
</dbReference>
<gene>
    <name evidence="9" type="ORF">GCM10007157_14170</name>
</gene>
<evidence type="ECO:0000256" key="7">
    <source>
        <dbReference type="RuleBase" id="RU369079"/>
    </source>
</evidence>
<keyword evidence="7" id="KW-0813">Transport</keyword>
<evidence type="ECO:0000256" key="3">
    <source>
        <dbReference type="ARBA" id="ARBA00022519"/>
    </source>
</evidence>
<protein>
    <recommendedName>
        <fullName evidence="7">TRAP transporter large permease protein</fullName>
    </recommendedName>
</protein>
<dbReference type="Pfam" id="PF06808">
    <property type="entry name" value="DctM"/>
    <property type="match status" value="1"/>
</dbReference>
<dbReference type="PANTHER" id="PTHR33362:SF5">
    <property type="entry name" value="C4-DICARBOXYLATE TRAP TRANSPORTER LARGE PERMEASE PROTEIN DCTM"/>
    <property type="match status" value="1"/>
</dbReference>
<keyword evidence="4 7" id="KW-0812">Transmembrane</keyword>
<evidence type="ECO:0000256" key="2">
    <source>
        <dbReference type="ARBA" id="ARBA00022475"/>
    </source>
</evidence>
<dbReference type="GO" id="GO:0022857">
    <property type="term" value="F:transmembrane transporter activity"/>
    <property type="evidence" value="ECO:0007669"/>
    <property type="project" value="UniProtKB-UniRule"/>
</dbReference>
<comment type="function">
    <text evidence="7">Part of the tripartite ATP-independent periplasmic (TRAP) transport system.</text>
</comment>
<reference evidence="10" key="1">
    <citation type="journal article" date="2019" name="Int. J. Syst. Evol. Microbiol.">
        <title>The Global Catalogue of Microorganisms (GCM) 10K type strain sequencing project: providing services to taxonomists for standard genome sequencing and annotation.</title>
        <authorList>
            <consortium name="The Broad Institute Genomics Platform"/>
            <consortium name="The Broad Institute Genome Sequencing Center for Infectious Disease"/>
            <person name="Wu L."/>
            <person name="Ma J."/>
        </authorList>
    </citation>
    <scope>NUCLEOTIDE SEQUENCE [LARGE SCALE GENOMIC DNA]</scope>
    <source>
        <strain evidence="10">KCTC 22154</strain>
    </source>
</reference>
<comment type="subunit">
    <text evidence="7">The complex comprises the extracytoplasmic solute receptor protein and the two transmembrane proteins.</text>
</comment>
<dbReference type="PANTHER" id="PTHR33362">
    <property type="entry name" value="SIALIC ACID TRAP TRANSPORTER PERMEASE PROTEIN SIAT-RELATED"/>
    <property type="match status" value="1"/>
</dbReference>
<keyword evidence="6 7" id="KW-0472">Membrane</keyword>
<evidence type="ECO:0000256" key="4">
    <source>
        <dbReference type="ARBA" id="ARBA00022692"/>
    </source>
</evidence>
<feature type="transmembrane region" description="Helical" evidence="7">
    <location>
        <begin position="400"/>
        <end position="428"/>
    </location>
</feature>
<dbReference type="InterPro" id="IPR004681">
    <property type="entry name" value="TRAP_DctM"/>
</dbReference>
<dbReference type="InterPro" id="IPR010656">
    <property type="entry name" value="DctM"/>
</dbReference>
<evidence type="ECO:0000313" key="9">
    <source>
        <dbReference type="EMBL" id="GGW23884.1"/>
    </source>
</evidence>
<dbReference type="PIRSF" id="PIRSF006066">
    <property type="entry name" value="HI0050"/>
    <property type="match status" value="1"/>
</dbReference>
<dbReference type="GO" id="GO:0005886">
    <property type="term" value="C:plasma membrane"/>
    <property type="evidence" value="ECO:0007669"/>
    <property type="project" value="UniProtKB-SubCell"/>
</dbReference>
<dbReference type="NCBIfam" id="TIGR00786">
    <property type="entry name" value="dctM"/>
    <property type="match status" value="1"/>
</dbReference>
<feature type="transmembrane region" description="Helical" evidence="7">
    <location>
        <begin position="52"/>
        <end position="71"/>
    </location>
</feature>
<keyword evidence="2" id="KW-1003">Cell membrane</keyword>
<organism evidence="9 10">
    <name type="scientific">Vreelandella hamiltonii</name>
    <dbReference type="NCBI Taxonomy" id="502829"/>
    <lineage>
        <taxon>Bacteria</taxon>
        <taxon>Pseudomonadati</taxon>
        <taxon>Pseudomonadota</taxon>
        <taxon>Gammaproteobacteria</taxon>
        <taxon>Oceanospirillales</taxon>
        <taxon>Halomonadaceae</taxon>
        <taxon>Vreelandella</taxon>
    </lineage>
</organism>
<evidence type="ECO:0000259" key="8">
    <source>
        <dbReference type="Pfam" id="PF06808"/>
    </source>
</evidence>
<comment type="subcellular location">
    <subcellularLocation>
        <location evidence="1 7">Cell inner membrane</location>
        <topology evidence="1 7">Multi-pass membrane protein</topology>
    </subcellularLocation>
</comment>
<dbReference type="AlphaFoldDB" id="A0A8H9I4D3"/>
<feature type="transmembrane region" description="Helical" evidence="7">
    <location>
        <begin position="311"/>
        <end position="333"/>
    </location>
</feature>
<feature type="transmembrane region" description="Helical" evidence="7">
    <location>
        <begin position="340"/>
        <end position="359"/>
    </location>
</feature>
<feature type="transmembrane region" description="Helical" evidence="7">
    <location>
        <begin position="283"/>
        <end position="305"/>
    </location>
</feature>
<dbReference type="RefSeq" id="WP_189463261.1">
    <property type="nucleotide sequence ID" value="NZ_BMXN01000006.1"/>
</dbReference>
<feature type="transmembrane region" description="Helical" evidence="7">
    <location>
        <begin position="224"/>
        <end position="242"/>
    </location>
</feature>